<dbReference type="InterPro" id="IPR023393">
    <property type="entry name" value="START-like_dom_sf"/>
</dbReference>
<dbReference type="STRING" id="1254432.SCE1572_24490"/>
<sequence>MSRIVYQSQADRDAHLQSGMEAGMRETFDRLAELLPALASGGCEPASAS</sequence>
<protein>
    <submittedName>
        <fullName evidence="1">Uncharacterized protein</fullName>
    </submittedName>
</protein>
<name>S4XVU9_SORCE</name>
<dbReference type="HOGENOM" id="CLU_3140770_0_0_7"/>
<dbReference type="PATRIC" id="fig|1254432.3.peg.5555"/>
<reference evidence="1 2" key="1">
    <citation type="journal article" date="2013" name="Sci. Rep.">
        <title>Extraordinary expansion of a Sorangium cellulosum genome from an alkaline milieu.</title>
        <authorList>
            <person name="Han K."/>
            <person name="Li Z.F."/>
            <person name="Peng R."/>
            <person name="Zhu L.P."/>
            <person name="Zhou T."/>
            <person name="Wang L.G."/>
            <person name="Li S.G."/>
            <person name="Zhang X.B."/>
            <person name="Hu W."/>
            <person name="Wu Z.H."/>
            <person name="Qin N."/>
            <person name="Li Y.Z."/>
        </authorList>
    </citation>
    <scope>NUCLEOTIDE SEQUENCE [LARGE SCALE GENOMIC DNA]</scope>
    <source>
        <strain evidence="1 2">So0157-2</strain>
    </source>
</reference>
<organism evidence="1 2">
    <name type="scientific">Sorangium cellulosum So0157-2</name>
    <dbReference type="NCBI Taxonomy" id="1254432"/>
    <lineage>
        <taxon>Bacteria</taxon>
        <taxon>Pseudomonadati</taxon>
        <taxon>Myxococcota</taxon>
        <taxon>Polyangia</taxon>
        <taxon>Polyangiales</taxon>
        <taxon>Polyangiaceae</taxon>
        <taxon>Sorangium</taxon>
    </lineage>
</organism>
<evidence type="ECO:0000313" key="1">
    <source>
        <dbReference type="EMBL" id="AGP37367.1"/>
    </source>
</evidence>
<dbReference type="KEGG" id="scu:SCE1572_24490"/>
<dbReference type="AlphaFoldDB" id="S4XVU9"/>
<proteinExistence type="predicted"/>
<accession>S4XVU9</accession>
<dbReference type="Proteomes" id="UP000014803">
    <property type="component" value="Chromosome"/>
</dbReference>
<dbReference type="RefSeq" id="WP_020736821.1">
    <property type="nucleotide sequence ID" value="NC_021658.1"/>
</dbReference>
<gene>
    <name evidence="1" type="ORF">SCE1572_24490</name>
</gene>
<dbReference type="Gene3D" id="3.30.530.20">
    <property type="match status" value="1"/>
</dbReference>
<evidence type="ECO:0000313" key="2">
    <source>
        <dbReference type="Proteomes" id="UP000014803"/>
    </source>
</evidence>
<dbReference type="EMBL" id="CP003969">
    <property type="protein sequence ID" value="AGP37367.1"/>
    <property type="molecule type" value="Genomic_DNA"/>
</dbReference>